<dbReference type="STRING" id="1150625.Q75_06760"/>
<name>A0A147K988_9BACI</name>
<proteinExistence type="predicted"/>
<evidence type="ECO:0000313" key="2">
    <source>
        <dbReference type="EMBL" id="KUP06907.1"/>
    </source>
</evidence>
<organism evidence="2 3">
    <name type="scientific">Bacillus coahuilensis p1.1.43</name>
    <dbReference type="NCBI Taxonomy" id="1150625"/>
    <lineage>
        <taxon>Bacteria</taxon>
        <taxon>Bacillati</taxon>
        <taxon>Bacillota</taxon>
        <taxon>Bacilli</taxon>
        <taxon>Bacillales</taxon>
        <taxon>Bacillaceae</taxon>
        <taxon>Bacillus</taxon>
    </lineage>
</organism>
<keyword evidence="1" id="KW-1133">Transmembrane helix</keyword>
<keyword evidence="3" id="KW-1185">Reference proteome</keyword>
<feature type="transmembrane region" description="Helical" evidence="1">
    <location>
        <begin position="50"/>
        <end position="67"/>
    </location>
</feature>
<comment type="caution">
    <text evidence="2">The sequence shown here is derived from an EMBL/GenBank/DDBJ whole genome shotgun (WGS) entry which is preliminary data.</text>
</comment>
<feature type="transmembrane region" description="Helical" evidence="1">
    <location>
        <begin position="23"/>
        <end position="43"/>
    </location>
</feature>
<reference evidence="2 3" key="1">
    <citation type="journal article" date="2016" name="Front. Microbiol.">
        <title>Microevolution Analysis of Bacillus coahuilensis Unveils Differences in Phosphorus Acquisition Strategies and Their Regulation.</title>
        <authorList>
            <person name="Gomez-Lunar Z."/>
            <person name="Hernandez-Gonzalez I."/>
            <person name="Rodriguez-Torres M.D."/>
            <person name="Souza V."/>
            <person name="Olmedo-Alvarez G."/>
        </authorList>
    </citation>
    <scope>NUCLEOTIDE SEQUENCE [LARGE SCALE GENOMIC DNA]</scope>
    <source>
        <strain evidence="3">p1.1.43</strain>
    </source>
</reference>
<gene>
    <name evidence="2" type="ORF">Q75_06760</name>
</gene>
<sequence>MVGMYGGLLLQTYLFQQLFHPRIIIVGRALFLLSFIFLVFSLWKFSKRRSLLTLIIGVIGIYLWLNIQ</sequence>
<protein>
    <submittedName>
        <fullName evidence="2">Uncharacterized protein</fullName>
    </submittedName>
</protein>
<keyword evidence="1" id="KW-0812">Transmembrane</keyword>
<keyword evidence="1" id="KW-0472">Membrane</keyword>
<evidence type="ECO:0000256" key="1">
    <source>
        <dbReference type="SAM" id="Phobius"/>
    </source>
</evidence>
<dbReference type="EMBL" id="LDYG01000025">
    <property type="protein sequence ID" value="KUP06907.1"/>
    <property type="molecule type" value="Genomic_DNA"/>
</dbReference>
<dbReference type="PATRIC" id="fig|1150625.3.peg.1417"/>
<dbReference type="Proteomes" id="UP000074108">
    <property type="component" value="Unassembled WGS sequence"/>
</dbReference>
<evidence type="ECO:0000313" key="3">
    <source>
        <dbReference type="Proteomes" id="UP000074108"/>
    </source>
</evidence>
<accession>A0A147K988</accession>
<dbReference type="RefSeq" id="WP_059350839.1">
    <property type="nucleotide sequence ID" value="NZ_LDYG01000025.1"/>
</dbReference>
<dbReference type="AlphaFoldDB" id="A0A147K988"/>